<gene>
    <name evidence="16" type="ORF">ABMA27_009454</name>
</gene>
<dbReference type="PROSITE" id="PS00086">
    <property type="entry name" value="CYTOCHROME_P450"/>
    <property type="match status" value="1"/>
</dbReference>
<keyword evidence="12 14" id="KW-0503">Monooxygenase</keyword>
<keyword evidence="8" id="KW-0256">Endoplasmic reticulum</keyword>
<accession>A0ABR3H802</accession>
<evidence type="ECO:0000256" key="13">
    <source>
        <dbReference type="ARBA" id="ARBA00023136"/>
    </source>
</evidence>
<evidence type="ECO:0000256" key="6">
    <source>
        <dbReference type="ARBA" id="ARBA00022617"/>
    </source>
</evidence>
<comment type="similarity">
    <text evidence="5 14">Belongs to the cytochrome P450 family.</text>
</comment>
<dbReference type="Gene3D" id="1.10.630.10">
    <property type="entry name" value="Cytochrome P450"/>
    <property type="match status" value="1"/>
</dbReference>
<dbReference type="InterPro" id="IPR050196">
    <property type="entry name" value="Cytochrome_P450_Monoox"/>
</dbReference>
<comment type="function">
    <text evidence="2">May be involved in the metabolism of insect hormones and in the breakdown of synthetic insecticides.</text>
</comment>
<dbReference type="PANTHER" id="PTHR24291">
    <property type="entry name" value="CYTOCHROME P450 FAMILY 4"/>
    <property type="match status" value="1"/>
</dbReference>
<feature type="chain" id="PRO_5046502799" description="Cytochrome P450" evidence="15">
    <location>
        <begin position="17"/>
        <end position="482"/>
    </location>
</feature>
<dbReference type="InterPro" id="IPR036396">
    <property type="entry name" value="Cyt_P450_sf"/>
</dbReference>
<evidence type="ECO:0000256" key="10">
    <source>
        <dbReference type="ARBA" id="ARBA00023002"/>
    </source>
</evidence>
<keyword evidence="7 14" id="KW-0479">Metal-binding</keyword>
<dbReference type="PRINTS" id="PR00463">
    <property type="entry name" value="EP450I"/>
</dbReference>
<keyword evidence="10 14" id="KW-0560">Oxidoreductase</keyword>
<feature type="signal peptide" evidence="15">
    <location>
        <begin position="1"/>
        <end position="16"/>
    </location>
</feature>
<dbReference type="Proteomes" id="UP001549920">
    <property type="component" value="Unassembled WGS sequence"/>
</dbReference>
<dbReference type="InterPro" id="IPR002401">
    <property type="entry name" value="Cyt_P450_E_grp-I"/>
</dbReference>
<evidence type="ECO:0000256" key="8">
    <source>
        <dbReference type="ARBA" id="ARBA00022824"/>
    </source>
</evidence>
<keyword evidence="13" id="KW-0472">Membrane</keyword>
<evidence type="ECO:0000256" key="14">
    <source>
        <dbReference type="RuleBase" id="RU000461"/>
    </source>
</evidence>
<keyword evidence="17" id="KW-1185">Reference proteome</keyword>
<evidence type="ECO:0000256" key="7">
    <source>
        <dbReference type="ARBA" id="ARBA00022723"/>
    </source>
</evidence>
<organism evidence="16 17">
    <name type="scientific">Loxostege sticticalis</name>
    <name type="common">Beet webworm moth</name>
    <dbReference type="NCBI Taxonomy" id="481309"/>
    <lineage>
        <taxon>Eukaryota</taxon>
        <taxon>Metazoa</taxon>
        <taxon>Ecdysozoa</taxon>
        <taxon>Arthropoda</taxon>
        <taxon>Hexapoda</taxon>
        <taxon>Insecta</taxon>
        <taxon>Pterygota</taxon>
        <taxon>Neoptera</taxon>
        <taxon>Endopterygota</taxon>
        <taxon>Lepidoptera</taxon>
        <taxon>Glossata</taxon>
        <taxon>Ditrysia</taxon>
        <taxon>Pyraloidea</taxon>
        <taxon>Crambidae</taxon>
        <taxon>Pyraustinae</taxon>
        <taxon>Loxostege</taxon>
    </lineage>
</organism>
<evidence type="ECO:0000256" key="4">
    <source>
        <dbReference type="ARBA" id="ARBA00004406"/>
    </source>
</evidence>
<comment type="cofactor">
    <cofactor evidence="1">
        <name>heme</name>
        <dbReference type="ChEBI" id="CHEBI:30413"/>
    </cofactor>
</comment>
<comment type="caution">
    <text evidence="16">The sequence shown here is derived from an EMBL/GenBank/DDBJ whole genome shotgun (WGS) entry which is preliminary data.</text>
</comment>
<evidence type="ECO:0000256" key="15">
    <source>
        <dbReference type="SAM" id="SignalP"/>
    </source>
</evidence>
<sequence length="482" mass="55826">MIFLIIVPCILCCVYAWRRRKKNLEGKLPPIYSGAWPFVGHIHLWFRGCKYLFWPRLLDMQRDCLDQGGVTYIYSGTNSAYTYYALADPSDCAKVANNCNKKFFPLEETIKAIFEDGLATAADPVWEKRRNLLEPMFDQISARLDVVNQHAKKLAGELAPKVQNGFFDPIKILQNTIMGILLRTIYGAIEDKEQDSYKIALQEISDVVYERHRSFLKHNKLVFRWSNLKRRQDELVRTLKALTNEVNMDSGMDPYLWFLFSEPITLLDRFLRLENKGVYSEQNVVDEVNGFLFGGYNTMVNSLQFILVMIGSYAAVQECIYTEIYNILSDSIREVNTEDLNNFIYLHAVIIEVLRLYPAVTKVSRKTQSSVDLKKYTIDPGTNCLLFIYAMNRHKSWGADRDEFKPERWLGGSTDFNIATFGLGRRSCIGMQLALNTMKIILIYLLREYKVIADHTKLVLKQELMLTPESGYYIALEKRQRS</sequence>
<proteinExistence type="inferred from homology"/>
<keyword evidence="11 14" id="KW-0408">Iron</keyword>
<dbReference type="InterPro" id="IPR001128">
    <property type="entry name" value="Cyt_P450"/>
</dbReference>
<protein>
    <recommendedName>
        <fullName evidence="18">Cytochrome P450</fullName>
    </recommendedName>
</protein>
<comment type="subcellular location">
    <subcellularLocation>
        <location evidence="4">Endoplasmic reticulum membrane</location>
        <topology evidence="4">Peripheral membrane protein</topology>
    </subcellularLocation>
    <subcellularLocation>
        <location evidence="3">Microsome membrane</location>
        <topology evidence="3">Peripheral membrane protein</topology>
    </subcellularLocation>
</comment>
<reference evidence="16 17" key="1">
    <citation type="submission" date="2024-06" db="EMBL/GenBank/DDBJ databases">
        <title>A chromosome-level genome assembly of beet webworm, Loxostege sticticalis.</title>
        <authorList>
            <person name="Zhang Y."/>
        </authorList>
    </citation>
    <scope>NUCLEOTIDE SEQUENCE [LARGE SCALE GENOMIC DNA]</scope>
    <source>
        <strain evidence="16">AQ026</strain>
        <tissue evidence="16">Whole body</tissue>
    </source>
</reference>
<dbReference type="PANTHER" id="PTHR24291:SF189">
    <property type="entry name" value="CYTOCHROME P450 4C3-RELATED"/>
    <property type="match status" value="1"/>
</dbReference>
<dbReference type="Pfam" id="PF00067">
    <property type="entry name" value="p450"/>
    <property type="match status" value="1"/>
</dbReference>
<dbReference type="PRINTS" id="PR00385">
    <property type="entry name" value="P450"/>
</dbReference>
<evidence type="ECO:0000256" key="1">
    <source>
        <dbReference type="ARBA" id="ARBA00001971"/>
    </source>
</evidence>
<keyword evidence="9" id="KW-0492">Microsome</keyword>
<evidence type="ECO:0000256" key="5">
    <source>
        <dbReference type="ARBA" id="ARBA00010617"/>
    </source>
</evidence>
<keyword evidence="6 14" id="KW-0349">Heme</keyword>
<evidence type="ECO:0000256" key="3">
    <source>
        <dbReference type="ARBA" id="ARBA00004174"/>
    </source>
</evidence>
<evidence type="ECO:0000313" key="16">
    <source>
        <dbReference type="EMBL" id="KAL0860922.1"/>
    </source>
</evidence>
<evidence type="ECO:0000313" key="17">
    <source>
        <dbReference type="Proteomes" id="UP001549920"/>
    </source>
</evidence>
<dbReference type="InterPro" id="IPR017972">
    <property type="entry name" value="Cyt_P450_CS"/>
</dbReference>
<name>A0ABR3H802_LOXSC</name>
<dbReference type="SUPFAM" id="SSF48264">
    <property type="entry name" value="Cytochrome P450"/>
    <property type="match status" value="1"/>
</dbReference>
<evidence type="ECO:0000256" key="9">
    <source>
        <dbReference type="ARBA" id="ARBA00022848"/>
    </source>
</evidence>
<keyword evidence="15" id="KW-0732">Signal</keyword>
<evidence type="ECO:0000256" key="12">
    <source>
        <dbReference type="ARBA" id="ARBA00023033"/>
    </source>
</evidence>
<evidence type="ECO:0008006" key="18">
    <source>
        <dbReference type="Google" id="ProtNLM"/>
    </source>
</evidence>
<dbReference type="EMBL" id="JBEUOH010000024">
    <property type="protein sequence ID" value="KAL0860922.1"/>
    <property type="molecule type" value="Genomic_DNA"/>
</dbReference>
<evidence type="ECO:0000256" key="11">
    <source>
        <dbReference type="ARBA" id="ARBA00023004"/>
    </source>
</evidence>
<evidence type="ECO:0000256" key="2">
    <source>
        <dbReference type="ARBA" id="ARBA00003690"/>
    </source>
</evidence>